<dbReference type="Gene3D" id="1.20.140.10">
    <property type="entry name" value="Butyryl-CoA Dehydrogenase, subunit A, domain 3"/>
    <property type="match status" value="1"/>
</dbReference>
<dbReference type="GO" id="GO:0005504">
    <property type="term" value="F:fatty acid binding"/>
    <property type="evidence" value="ECO:0007669"/>
    <property type="project" value="TreeGrafter"/>
</dbReference>
<dbReference type="GO" id="GO:0071949">
    <property type="term" value="F:FAD binding"/>
    <property type="evidence" value="ECO:0007669"/>
    <property type="project" value="InterPro"/>
</dbReference>
<feature type="domain" description="Acyl-CoA oxidase/dehydrogenase middle" evidence="5">
    <location>
        <begin position="146"/>
        <end position="255"/>
    </location>
</feature>
<organism evidence="7 8">
    <name type="scientific">Tenebrio molitor</name>
    <name type="common">Yellow mealworm beetle</name>
    <dbReference type="NCBI Taxonomy" id="7067"/>
    <lineage>
        <taxon>Eukaryota</taxon>
        <taxon>Metazoa</taxon>
        <taxon>Ecdysozoa</taxon>
        <taxon>Arthropoda</taxon>
        <taxon>Hexapoda</taxon>
        <taxon>Insecta</taxon>
        <taxon>Pterygota</taxon>
        <taxon>Neoptera</taxon>
        <taxon>Endopterygota</taxon>
        <taxon>Coleoptera</taxon>
        <taxon>Polyphaga</taxon>
        <taxon>Cucujiformia</taxon>
        <taxon>Tenebrionidae</taxon>
        <taxon>Tenebrio</taxon>
    </lineage>
</organism>
<dbReference type="PANTHER" id="PTHR10909:SF390">
    <property type="entry name" value="PEROXISOMAL ACYL-COENZYME A OXIDASE 3"/>
    <property type="match status" value="1"/>
</dbReference>
<dbReference type="GO" id="GO:0033540">
    <property type="term" value="P:fatty acid beta-oxidation using acyl-CoA oxidase"/>
    <property type="evidence" value="ECO:0007669"/>
    <property type="project" value="TreeGrafter"/>
</dbReference>
<dbReference type="InterPro" id="IPR055060">
    <property type="entry name" value="ACOX_C_alpha1"/>
</dbReference>
<sequence length="345" mass="39129">MSRLIEDFAPGPLDFYRKKASFDWKKLKTYLFTEEIIKYENDLHEILKTHPEYQKNLLSQSFDEERRTAARQALAFHDIDLVSLPRILENIKRPAMISRTMMQFSPSSQVKHSVGQQLFTSTIRGHGTNRHEIYLEQSEEKEIFGCFCLTEIGHGTNTKGMRTTATYDKEKQQFVLYTPDFEAAKCWAGGLGQMATHAVVFAQLYVDGVNRGLHTFVVPIRNPKTLLPYPGIIVGDMGEKIGLNGIDNGFVIFDKYHIPRENLLNKNADVTPDGRYTTPFKNSKDRHGAALGGLSIGRVNITGICEYYATKALTIAIRYAAVRKQFGPEGQQEVSILEYQSHVRA</sequence>
<dbReference type="GO" id="GO:0005777">
    <property type="term" value="C:peroxisome"/>
    <property type="evidence" value="ECO:0007669"/>
    <property type="project" value="InterPro"/>
</dbReference>
<accession>A0A8J6LIQ6</accession>
<dbReference type="InterPro" id="IPR009100">
    <property type="entry name" value="AcylCoA_DH/oxidase_NM_dom_sf"/>
</dbReference>
<dbReference type="InterPro" id="IPR036250">
    <property type="entry name" value="AcylCo_DH-like_C"/>
</dbReference>
<reference evidence="7" key="2">
    <citation type="submission" date="2021-08" db="EMBL/GenBank/DDBJ databases">
        <authorList>
            <person name="Eriksson T."/>
        </authorList>
    </citation>
    <scope>NUCLEOTIDE SEQUENCE</scope>
    <source>
        <strain evidence="7">Stoneville</strain>
        <tissue evidence="7">Whole head</tissue>
    </source>
</reference>
<proteinExistence type="predicted"/>
<evidence type="ECO:0000259" key="5">
    <source>
        <dbReference type="Pfam" id="PF02770"/>
    </source>
</evidence>
<dbReference type="InterPro" id="IPR046373">
    <property type="entry name" value="Acyl-CoA_Oxase/DH_mid-dom_sf"/>
</dbReference>
<evidence type="ECO:0000256" key="1">
    <source>
        <dbReference type="ARBA" id="ARBA00001974"/>
    </source>
</evidence>
<dbReference type="PANTHER" id="PTHR10909">
    <property type="entry name" value="ELECTRON TRANSPORT OXIDOREDUCTASE"/>
    <property type="match status" value="1"/>
</dbReference>
<dbReference type="FunFam" id="2.40.110.10:FF:000005">
    <property type="entry name" value="Acyl-coenzyme A oxidase"/>
    <property type="match status" value="1"/>
</dbReference>
<dbReference type="Gene3D" id="2.40.110.10">
    <property type="entry name" value="Butyryl-CoA Dehydrogenase, subunit A, domain 2"/>
    <property type="match status" value="1"/>
</dbReference>
<gene>
    <name evidence="7" type="ORF">GEV33_007550</name>
</gene>
<evidence type="ECO:0000256" key="2">
    <source>
        <dbReference type="ARBA" id="ARBA00005189"/>
    </source>
</evidence>
<protein>
    <recommendedName>
        <fullName evidence="9">Acyl-CoA oxidase</fullName>
    </recommendedName>
</protein>
<dbReference type="GO" id="GO:0055088">
    <property type="term" value="P:lipid homeostasis"/>
    <property type="evidence" value="ECO:0007669"/>
    <property type="project" value="TreeGrafter"/>
</dbReference>
<keyword evidence="8" id="KW-1185">Reference proteome</keyword>
<dbReference type="GO" id="GO:0016402">
    <property type="term" value="F:pristanoyl-CoA oxidase activity"/>
    <property type="evidence" value="ECO:0007669"/>
    <property type="project" value="TreeGrafter"/>
</dbReference>
<dbReference type="SUPFAM" id="SSF56645">
    <property type="entry name" value="Acyl-CoA dehydrogenase NM domain-like"/>
    <property type="match status" value="1"/>
</dbReference>
<dbReference type="Pfam" id="PF02770">
    <property type="entry name" value="Acyl-CoA_dh_M"/>
    <property type="match status" value="1"/>
</dbReference>
<keyword evidence="3" id="KW-0285">Flavoprotein</keyword>
<dbReference type="InterPro" id="IPR006091">
    <property type="entry name" value="Acyl-CoA_Oxase/DH_mid-dom"/>
</dbReference>
<evidence type="ECO:0000259" key="6">
    <source>
        <dbReference type="Pfam" id="PF22924"/>
    </source>
</evidence>
<dbReference type="SUPFAM" id="SSF47203">
    <property type="entry name" value="Acyl-CoA dehydrogenase C-terminal domain-like"/>
    <property type="match status" value="1"/>
</dbReference>
<name>A0A8J6LIQ6_TENMO</name>
<evidence type="ECO:0000256" key="3">
    <source>
        <dbReference type="ARBA" id="ARBA00022630"/>
    </source>
</evidence>
<comment type="pathway">
    <text evidence="2">Lipid metabolism.</text>
</comment>
<comment type="cofactor">
    <cofactor evidence="1">
        <name>FAD</name>
        <dbReference type="ChEBI" id="CHEBI:57692"/>
    </cofactor>
</comment>
<reference evidence="7" key="1">
    <citation type="journal article" date="2020" name="J Insects Food Feed">
        <title>The yellow mealworm (Tenebrio molitor) genome: a resource for the emerging insects as food and feed industry.</title>
        <authorList>
            <person name="Eriksson T."/>
            <person name="Andere A."/>
            <person name="Kelstrup H."/>
            <person name="Emery V."/>
            <person name="Picard C."/>
        </authorList>
    </citation>
    <scope>NUCLEOTIDE SEQUENCE</scope>
    <source>
        <strain evidence="7">Stoneville</strain>
        <tissue evidence="7">Whole head</tissue>
    </source>
</reference>
<evidence type="ECO:0000313" key="8">
    <source>
        <dbReference type="Proteomes" id="UP000719412"/>
    </source>
</evidence>
<dbReference type="AlphaFoldDB" id="A0A8J6LIQ6"/>
<dbReference type="InterPro" id="IPR012258">
    <property type="entry name" value="Acyl-CoA_oxidase"/>
</dbReference>
<evidence type="ECO:0000313" key="7">
    <source>
        <dbReference type="EMBL" id="KAH0815241.1"/>
    </source>
</evidence>
<dbReference type="Pfam" id="PF22924">
    <property type="entry name" value="ACOX_C_alpha1"/>
    <property type="match status" value="1"/>
</dbReference>
<dbReference type="EMBL" id="JABDTM020023357">
    <property type="protein sequence ID" value="KAH0815241.1"/>
    <property type="molecule type" value="Genomic_DNA"/>
</dbReference>
<keyword evidence="4" id="KW-0274">FAD</keyword>
<evidence type="ECO:0008006" key="9">
    <source>
        <dbReference type="Google" id="ProtNLM"/>
    </source>
</evidence>
<feature type="domain" description="Acyl-CoA oxidase C-alpha1" evidence="6">
    <location>
        <begin position="292"/>
        <end position="342"/>
    </location>
</feature>
<evidence type="ECO:0000256" key="4">
    <source>
        <dbReference type="ARBA" id="ARBA00022827"/>
    </source>
</evidence>
<comment type="caution">
    <text evidence="7">The sequence shown here is derived from an EMBL/GenBank/DDBJ whole genome shotgun (WGS) entry which is preliminary data.</text>
</comment>
<dbReference type="Proteomes" id="UP000719412">
    <property type="component" value="Unassembled WGS sequence"/>
</dbReference>